<comment type="caution">
    <text evidence="8">The sequence shown here is derived from an EMBL/GenBank/DDBJ whole genome shotgun (WGS) entry which is preliminary data.</text>
</comment>
<evidence type="ECO:0000256" key="7">
    <source>
        <dbReference type="SAM" id="MobiDB-lite"/>
    </source>
</evidence>
<feature type="region of interest" description="Disordered" evidence="7">
    <location>
        <begin position="1"/>
        <end position="20"/>
    </location>
</feature>
<dbReference type="PIRSF" id="PIRSF006488">
    <property type="entry name" value="Exonuc_VII_S"/>
    <property type="match status" value="1"/>
</dbReference>
<comment type="catalytic activity">
    <reaction evidence="6">
        <text>Exonucleolytic cleavage in either 5'- to 3'- or 3'- to 5'-direction to yield nucleoside 5'-phosphates.</text>
        <dbReference type="EC" id="3.1.11.6"/>
    </reaction>
</comment>
<evidence type="ECO:0000256" key="1">
    <source>
        <dbReference type="ARBA" id="ARBA00009998"/>
    </source>
</evidence>
<dbReference type="PANTHER" id="PTHR34137">
    <property type="entry name" value="EXODEOXYRIBONUCLEASE 7 SMALL SUBUNIT"/>
    <property type="match status" value="1"/>
</dbReference>
<evidence type="ECO:0000256" key="4">
    <source>
        <dbReference type="ARBA" id="ARBA00022801"/>
    </source>
</evidence>
<dbReference type="HAMAP" id="MF_00337">
    <property type="entry name" value="Exonuc_7_S"/>
    <property type="match status" value="1"/>
</dbReference>
<dbReference type="GO" id="GO:0006308">
    <property type="term" value="P:DNA catabolic process"/>
    <property type="evidence" value="ECO:0007669"/>
    <property type="project" value="UniProtKB-UniRule"/>
</dbReference>
<evidence type="ECO:0000313" key="9">
    <source>
        <dbReference type="Proteomes" id="UP000026714"/>
    </source>
</evidence>
<comment type="subunit">
    <text evidence="6">Heterooligomer composed of large and small subunits.</text>
</comment>
<comment type="function">
    <text evidence="6">Bidirectionally degrades single-stranded DNA into large acid-insoluble oligonucleotides, which are then degraded further into small acid-soluble oligonucleotides.</text>
</comment>
<evidence type="ECO:0000256" key="5">
    <source>
        <dbReference type="ARBA" id="ARBA00022839"/>
    </source>
</evidence>
<keyword evidence="3 6" id="KW-0540">Nuclease</keyword>
<dbReference type="Pfam" id="PF02609">
    <property type="entry name" value="Exonuc_VII_S"/>
    <property type="match status" value="1"/>
</dbReference>
<evidence type="ECO:0000256" key="3">
    <source>
        <dbReference type="ARBA" id="ARBA00022722"/>
    </source>
</evidence>
<dbReference type="SUPFAM" id="SSF116842">
    <property type="entry name" value="XseB-like"/>
    <property type="match status" value="1"/>
</dbReference>
<proteinExistence type="inferred from homology"/>
<reference evidence="8 9" key="1">
    <citation type="journal article" date="2014" name="FEMS Microbiol. Ecol.">
        <title>Sphaerotilus natans encrusted with nanoball-shaped Fe(III) oxide minerals formed by nitrate-reducing mixotrophic Fe(II) oxidation.</title>
        <authorList>
            <person name="Park S."/>
            <person name="Kim D.H."/>
            <person name="Lee J.H."/>
            <person name="Hur H.G."/>
        </authorList>
    </citation>
    <scope>NUCLEOTIDE SEQUENCE [LARGE SCALE GENOMIC DNA]</scope>
    <source>
        <strain evidence="8 9">DSM 6575</strain>
    </source>
</reference>
<sequence length="83" mass="9163">MPKSASAPSSPSAREPESYESALAELDRLVQSMESAQLPLDQLLDGYRRGAELLGFCRARLDAVEQQVRMLDDGQLKPWSDPS</sequence>
<feature type="compositionally biased region" description="Low complexity" evidence="7">
    <location>
        <begin position="1"/>
        <end position="13"/>
    </location>
</feature>
<dbReference type="STRING" id="34103.SAMN05421778_101145"/>
<dbReference type="AlphaFoldDB" id="A0A059KPE7"/>
<dbReference type="NCBIfam" id="TIGR01280">
    <property type="entry name" value="xseB"/>
    <property type="match status" value="1"/>
</dbReference>
<comment type="subcellular location">
    <subcellularLocation>
        <location evidence="6">Cytoplasm</location>
    </subcellularLocation>
</comment>
<dbReference type="EMBL" id="AZRA01000027">
    <property type="protein sequence ID" value="KDB53311.1"/>
    <property type="molecule type" value="Genomic_DNA"/>
</dbReference>
<dbReference type="GO" id="GO:0009318">
    <property type="term" value="C:exodeoxyribonuclease VII complex"/>
    <property type="evidence" value="ECO:0007669"/>
    <property type="project" value="UniProtKB-UniRule"/>
</dbReference>
<gene>
    <name evidence="6" type="primary">xseB</name>
    <name evidence="8" type="ORF">X805_11470</name>
</gene>
<comment type="similarity">
    <text evidence="1 6">Belongs to the XseB family.</text>
</comment>
<keyword evidence="4 6" id="KW-0378">Hydrolase</keyword>
<dbReference type="Proteomes" id="UP000026714">
    <property type="component" value="Unassembled WGS sequence"/>
</dbReference>
<dbReference type="eggNOG" id="COG1722">
    <property type="taxonomic scope" value="Bacteria"/>
</dbReference>
<evidence type="ECO:0000256" key="2">
    <source>
        <dbReference type="ARBA" id="ARBA00022490"/>
    </source>
</evidence>
<accession>A0A059KPE7</accession>
<keyword evidence="5 6" id="KW-0269">Exonuclease</keyword>
<dbReference type="InterPro" id="IPR037004">
    <property type="entry name" value="Exonuc_VII_ssu_sf"/>
</dbReference>
<evidence type="ECO:0000313" key="8">
    <source>
        <dbReference type="EMBL" id="KDB53311.1"/>
    </source>
</evidence>
<keyword evidence="2 6" id="KW-0963">Cytoplasm</keyword>
<organism evidence="8 9">
    <name type="scientific">Sphaerotilus natans subsp. natans DSM 6575</name>
    <dbReference type="NCBI Taxonomy" id="1286631"/>
    <lineage>
        <taxon>Bacteria</taxon>
        <taxon>Pseudomonadati</taxon>
        <taxon>Pseudomonadota</taxon>
        <taxon>Betaproteobacteria</taxon>
        <taxon>Burkholderiales</taxon>
        <taxon>Sphaerotilaceae</taxon>
        <taxon>Sphaerotilus</taxon>
    </lineage>
</organism>
<protein>
    <recommendedName>
        <fullName evidence="6">Exodeoxyribonuclease 7 small subunit</fullName>
        <ecNumber evidence="6">3.1.11.6</ecNumber>
    </recommendedName>
    <alternativeName>
        <fullName evidence="6">Exodeoxyribonuclease VII small subunit</fullName>
        <shortName evidence="6">Exonuclease VII small subunit</shortName>
    </alternativeName>
</protein>
<dbReference type="RefSeq" id="WP_037479289.1">
    <property type="nucleotide sequence ID" value="NZ_AZRA01000027.1"/>
</dbReference>
<dbReference type="EC" id="3.1.11.6" evidence="6"/>
<dbReference type="PANTHER" id="PTHR34137:SF1">
    <property type="entry name" value="EXODEOXYRIBONUCLEASE 7 SMALL SUBUNIT"/>
    <property type="match status" value="1"/>
</dbReference>
<name>A0A059KPE7_9BURK</name>
<dbReference type="Gene3D" id="1.10.287.1040">
    <property type="entry name" value="Exonuclease VII, small subunit"/>
    <property type="match status" value="1"/>
</dbReference>
<dbReference type="InterPro" id="IPR003761">
    <property type="entry name" value="Exonuc_VII_S"/>
</dbReference>
<dbReference type="GO" id="GO:0005829">
    <property type="term" value="C:cytosol"/>
    <property type="evidence" value="ECO:0007669"/>
    <property type="project" value="TreeGrafter"/>
</dbReference>
<evidence type="ECO:0000256" key="6">
    <source>
        <dbReference type="HAMAP-Rule" id="MF_00337"/>
    </source>
</evidence>
<keyword evidence="9" id="KW-1185">Reference proteome</keyword>
<dbReference type="GO" id="GO:0008855">
    <property type="term" value="F:exodeoxyribonuclease VII activity"/>
    <property type="evidence" value="ECO:0007669"/>
    <property type="project" value="UniProtKB-UniRule"/>
</dbReference>